<evidence type="ECO:0000256" key="1">
    <source>
        <dbReference type="SAM" id="MobiDB-lite"/>
    </source>
</evidence>
<protein>
    <submittedName>
        <fullName evidence="2">Uncharacterized protein</fullName>
    </submittedName>
</protein>
<feature type="region of interest" description="Disordered" evidence="1">
    <location>
        <begin position="229"/>
        <end position="257"/>
    </location>
</feature>
<proteinExistence type="predicted"/>
<accession>A0A2K3DSE0</accession>
<dbReference type="RefSeq" id="XP_042924714.1">
    <property type="nucleotide sequence ID" value="XM_043062438.1"/>
</dbReference>
<dbReference type="GO" id="GO:0004252">
    <property type="term" value="F:serine-type endopeptidase activity"/>
    <property type="evidence" value="ECO:0000318"/>
    <property type="project" value="GO_Central"/>
</dbReference>
<gene>
    <name evidence="2" type="ORF">CHLRE_05g242860v5</name>
</gene>
<evidence type="ECO:0000313" key="3">
    <source>
        <dbReference type="Proteomes" id="UP000006906"/>
    </source>
</evidence>
<reference evidence="2 3" key="1">
    <citation type="journal article" date="2007" name="Science">
        <title>The Chlamydomonas genome reveals the evolution of key animal and plant functions.</title>
        <authorList>
            <person name="Merchant S.S."/>
            <person name="Prochnik S.E."/>
            <person name="Vallon O."/>
            <person name="Harris E.H."/>
            <person name="Karpowicz S.J."/>
            <person name="Witman G.B."/>
            <person name="Terry A."/>
            <person name="Salamov A."/>
            <person name="Fritz-Laylin L.K."/>
            <person name="Marechal-Drouard L."/>
            <person name="Marshall W.F."/>
            <person name="Qu L.H."/>
            <person name="Nelson D.R."/>
            <person name="Sanderfoot A.A."/>
            <person name="Spalding M.H."/>
            <person name="Kapitonov V.V."/>
            <person name="Ren Q."/>
            <person name="Ferris P."/>
            <person name="Lindquist E."/>
            <person name="Shapiro H."/>
            <person name="Lucas S.M."/>
            <person name="Grimwood J."/>
            <person name="Schmutz J."/>
            <person name="Cardol P."/>
            <person name="Cerutti H."/>
            <person name="Chanfreau G."/>
            <person name="Chen C.L."/>
            <person name="Cognat V."/>
            <person name="Croft M.T."/>
            <person name="Dent R."/>
            <person name="Dutcher S."/>
            <person name="Fernandez E."/>
            <person name="Fukuzawa H."/>
            <person name="Gonzalez-Ballester D."/>
            <person name="Gonzalez-Halphen D."/>
            <person name="Hallmann A."/>
            <person name="Hanikenne M."/>
            <person name="Hippler M."/>
            <person name="Inwood W."/>
            <person name="Jabbari K."/>
            <person name="Kalanon M."/>
            <person name="Kuras R."/>
            <person name="Lefebvre P.A."/>
            <person name="Lemaire S.D."/>
            <person name="Lobanov A.V."/>
            <person name="Lohr M."/>
            <person name="Manuell A."/>
            <person name="Meier I."/>
            <person name="Mets L."/>
            <person name="Mittag M."/>
            <person name="Mittelmeier T."/>
            <person name="Moroney J.V."/>
            <person name="Moseley J."/>
            <person name="Napoli C."/>
            <person name="Nedelcu A.M."/>
            <person name="Niyogi K."/>
            <person name="Novoselov S.V."/>
            <person name="Paulsen I.T."/>
            <person name="Pazour G."/>
            <person name="Purton S."/>
            <person name="Ral J.P."/>
            <person name="Riano-Pachon D.M."/>
            <person name="Riekhof W."/>
            <person name="Rymarquis L."/>
            <person name="Schroda M."/>
            <person name="Stern D."/>
            <person name="Umen J."/>
            <person name="Willows R."/>
            <person name="Wilson N."/>
            <person name="Zimmer S.L."/>
            <person name="Allmer J."/>
            <person name="Balk J."/>
            <person name="Bisova K."/>
            <person name="Chen C.J."/>
            <person name="Elias M."/>
            <person name="Gendler K."/>
            <person name="Hauser C."/>
            <person name="Lamb M.R."/>
            <person name="Ledford H."/>
            <person name="Long J.C."/>
            <person name="Minagawa J."/>
            <person name="Page M.D."/>
            <person name="Pan J."/>
            <person name="Pootakham W."/>
            <person name="Roje S."/>
            <person name="Rose A."/>
            <person name="Stahlberg E."/>
            <person name="Terauchi A.M."/>
            <person name="Yang P."/>
            <person name="Ball S."/>
            <person name="Bowler C."/>
            <person name="Dieckmann C.L."/>
            <person name="Gladyshev V.N."/>
            <person name="Green P."/>
            <person name="Jorgensen R."/>
            <person name="Mayfield S."/>
            <person name="Mueller-Roeber B."/>
            <person name="Rajamani S."/>
            <person name="Sayre R.T."/>
            <person name="Brokstein P."/>
            <person name="Dubchak I."/>
            <person name="Goodstein D."/>
            <person name="Hornick L."/>
            <person name="Huang Y.W."/>
            <person name="Jhaveri J."/>
            <person name="Luo Y."/>
            <person name="Martinez D."/>
            <person name="Ngau W.C."/>
            <person name="Otillar B."/>
            <person name="Poliakov A."/>
            <person name="Porter A."/>
            <person name="Szajkowski L."/>
            <person name="Werner G."/>
            <person name="Zhou K."/>
            <person name="Grigoriev I.V."/>
            <person name="Rokhsar D.S."/>
            <person name="Grossman A.R."/>
        </authorList>
    </citation>
    <scope>NUCLEOTIDE SEQUENCE [LARGE SCALE GENOMIC DNA]</scope>
    <source>
        <strain evidence="3">CC-503</strain>
    </source>
</reference>
<dbReference type="Gramene" id="PNW83455">
    <property type="protein sequence ID" value="PNW83455"/>
    <property type="gene ID" value="CHLRE_05g242860v5"/>
</dbReference>
<dbReference type="Proteomes" id="UP000006906">
    <property type="component" value="Chromosome 5"/>
</dbReference>
<dbReference type="InParanoid" id="A0A2K3DSE0"/>
<dbReference type="OrthoDB" id="536624at2759"/>
<sequence>MAWVLPTSATSVRLRTGSIVFNEHASDSHQAAQAAAGDSSTVASRSASISDPISSLDPLAYRSAEAWGLAPLLRLYVVQYSPEGGSSSSSGSSSTGADASPPAAGLLVSAVSAAGGSVLSYVPDSSLLVAALPEAAAAVQRDTGAVMVELGAEHRLAPECAPLLAHEASSGAGSGRIDPELVSRRRLQGPTVAGKLQGQQARAPQQQTNLPLPDLQQCTRGEVKQVRLQPVDASEEGSGGHSSSGAASGSGSSSRRLVATAAGHSLNDGSSSSALEMARRALLRRMRQLPLADARDVPAALAGAAEHAARRRQMAASDATAAVPPPQYELLVELLPVSAVTAEAVAAAEADWPGAMSAAFEAATGAPVGTCVPLVSAVRGFAGQAMVVEQQSEDDAGGAVAGARLRVFVCEQHLSAALDWLSSQPVVRWVSPRMTHTHRNARASILTQSGSLTAAEYADPVGDGSSGAEAARRPYWAAGLDGSGEILGSGDTGVDLDNCYLSDPRYDSGAVAGQLAAVTTQFLFSQVGVHCAAPRV</sequence>
<dbReference type="GO" id="GO:0006508">
    <property type="term" value="P:proteolysis"/>
    <property type="evidence" value="ECO:0000318"/>
    <property type="project" value="GO_Central"/>
</dbReference>
<feature type="region of interest" description="Disordered" evidence="1">
    <location>
        <begin position="192"/>
        <end position="216"/>
    </location>
</feature>
<name>A0A2K3DSE0_CHLRE</name>
<dbReference type="PaxDb" id="3055-EDP06985"/>
<feature type="compositionally biased region" description="Low complexity" evidence="1">
    <location>
        <begin position="197"/>
        <end position="207"/>
    </location>
</feature>
<dbReference type="AlphaFoldDB" id="A0A2K3DSE0"/>
<organism evidence="2 3">
    <name type="scientific">Chlamydomonas reinhardtii</name>
    <name type="common">Chlamydomonas smithii</name>
    <dbReference type="NCBI Taxonomy" id="3055"/>
    <lineage>
        <taxon>Eukaryota</taxon>
        <taxon>Viridiplantae</taxon>
        <taxon>Chlorophyta</taxon>
        <taxon>core chlorophytes</taxon>
        <taxon>Chlorophyceae</taxon>
        <taxon>CS clade</taxon>
        <taxon>Chlamydomonadales</taxon>
        <taxon>Chlamydomonadaceae</taxon>
        <taxon>Chlamydomonas</taxon>
    </lineage>
</organism>
<evidence type="ECO:0000313" key="2">
    <source>
        <dbReference type="EMBL" id="PNW83455.1"/>
    </source>
</evidence>
<dbReference type="KEGG" id="cre:CHLRE_05g242860v5"/>
<dbReference type="GeneID" id="66053461"/>
<keyword evidence="3" id="KW-1185">Reference proteome</keyword>
<dbReference type="STRING" id="3055.A0A2K3DSE0"/>
<feature type="compositionally biased region" description="Low complexity" evidence="1">
    <location>
        <begin position="243"/>
        <end position="254"/>
    </location>
</feature>
<dbReference type="EMBL" id="CM008966">
    <property type="protein sequence ID" value="PNW83455.1"/>
    <property type="molecule type" value="Genomic_DNA"/>
</dbReference>